<dbReference type="PANTHER" id="PTHR32410:SF216">
    <property type="entry name" value="PHORBOL-ESTER_DAG-TYPE DOMAIN-CONTAINING PROTEIN"/>
    <property type="match status" value="1"/>
</dbReference>
<dbReference type="GO" id="GO:0046872">
    <property type="term" value="F:metal ion binding"/>
    <property type="evidence" value="ECO:0007669"/>
    <property type="project" value="UniProtKB-KW"/>
</dbReference>
<dbReference type="InterPro" id="IPR046349">
    <property type="entry name" value="C1-like_sf"/>
</dbReference>
<name>A0A5N6LRE0_9ASTR</name>
<keyword evidence="6" id="KW-1185">Reference proteome</keyword>
<evidence type="ECO:0000313" key="5">
    <source>
        <dbReference type="EMBL" id="KAD2393968.1"/>
    </source>
</evidence>
<sequence>MHVRIPRKQLSCITFGRNQLSFGSNAASEESLLPSEVPFYICNQQADEQCCFVLHEWCAKLPLEVQDYAVHGHTLFLLPEVHSKFFSIFKCAICDLPSNGFTYGCMMCEFYIDISCAFMPEEIVHDAHPGRILYKRHPSKTFGEYCKACEVFMHKSWVFHCPSCLEKHFYMRGVYKFLNVKFGGTLKIKGHPHRLTFAQGIRNYGNCFTCGRLLQTKMIFKCLECKFMLHYECASSLTVD</sequence>
<reference evidence="5 6" key="1">
    <citation type="submission" date="2019-05" db="EMBL/GenBank/DDBJ databases">
        <title>Mikania micrantha, genome provides insights into the molecular mechanism of rapid growth.</title>
        <authorList>
            <person name="Liu B."/>
        </authorList>
    </citation>
    <scope>NUCLEOTIDE SEQUENCE [LARGE SCALE GENOMIC DNA]</scope>
    <source>
        <strain evidence="5">NLD-2019</strain>
        <tissue evidence="5">Leaf</tissue>
    </source>
</reference>
<dbReference type="SUPFAM" id="SSF57889">
    <property type="entry name" value="Cysteine-rich domain"/>
    <property type="match status" value="2"/>
</dbReference>
<evidence type="ECO:0000256" key="2">
    <source>
        <dbReference type="ARBA" id="ARBA00022737"/>
    </source>
</evidence>
<keyword evidence="3" id="KW-0862">Zinc</keyword>
<dbReference type="InterPro" id="IPR004146">
    <property type="entry name" value="DC1"/>
</dbReference>
<keyword evidence="2" id="KW-0677">Repeat</keyword>
<organism evidence="5 6">
    <name type="scientific">Mikania micrantha</name>
    <name type="common">bitter vine</name>
    <dbReference type="NCBI Taxonomy" id="192012"/>
    <lineage>
        <taxon>Eukaryota</taxon>
        <taxon>Viridiplantae</taxon>
        <taxon>Streptophyta</taxon>
        <taxon>Embryophyta</taxon>
        <taxon>Tracheophyta</taxon>
        <taxon>Spermatophyta</taxon>
        <taxon>Magnoliopsida</taxon>
        <taxon>eudicotyledons</taxon>
        <taxon>Gunneridae</taxon>
        <taxon>Pentapetalae</taxon>
        <taxon>asterids</taxon>
        <taxon>campanulids</taxon>
        <taxon>Asterales</taxon>
        <taxon>Asteraceae</taxon>
        <taxon>Asteroideae</taxon>
        <taxon>Heliantheae alliance</taxon>
        <taxon>Eupatorieae</taxon>
        <taxon>Mikania</taxon>
    </lineage>
</organism>
<proteinExistence type="predicted"/>
<dbReference type="AlphaFoldDB" id="A0A5N6LRE0"/>
<dbReference type="InterPro" id="IPR002219">
    <property type="entry name" value="PKC_DAG/PE"/>
</dbReference>
<dbReference type="InterPro" id="IPR053192">
    <property type="entry name" value="Vacuole_Formation_Reg"/>
</dbReference>
<dbReference type="Pfam" id="PF03107">
    <property type="entry name" value="C1_2"/>
    <property type="match status" value="2"/>
</dbReference>
<dbReference type="Proteomes" id="UP000326396">
    <property type="component" value="Linkage Group LG9"/>
</dbReference>
<comment type="caution">
    <text evidence="5">The sequence shown here is derived from an EMBL/GenBank/DDBJ whole genome shotgun (WGS) entry which is preliminary data.</text>
</comment>
<feature type="domain" description="Phorbol-ester/DAG-type" evidence="4">
    <location>
        <begin position="192"/>
        <end position="240"/>
    </location>
</feature>
<accession>A0A5N6LRE0</accession>
<keyword evidence="1" id="KW-0479">Metal-binding</keyword>
<dbReference type="PROSITE" id="PS50081">
    <property type="entry name" value="ZF_DAG_PE_2"/>
    <property type="match status" value="1"/>
</dbReference>
<gene>
    <name evidence="5" type="ORF">E3N88_40945</name>
</gene>
<protein>
    <recommendedName>
        <fullName evidence="4">Phorbol-ester/DAG-type domain-containing protein</fullName>
    </recommendedName>
</protein>
<evidence type="ECO:0000256" key="1">
    <source>
        <dbReference type="ARBA" id="ARBA00022723"/>
    </source>
</evidence>
<evidence type="ECO:0000259" key="4">
    <source>
        <dbReference type="PROSITE" id="PS50081"/>
    </source>
</evidence>
<dbReference type="OrthoDB" id="912287at2759"/>
<evidence type="ECO:0000256" key="3">
    <source>
        <dbReference type="ARBA" id="ARBA00022833"/>
    </source>
</evidence>
<evidence type="ECO:0000313" key="6">
    <source>
        <dbReference type="Proteomes" id="UP000326396"/>
    </source>
</evidence>
<dbReference type="PANTHER" id="PTHR32410">
    <property type="entry name" value="CYSTEINE/HISTIDINE-RICH C1 DOMAIN FAMILY PROTEIN"/>
    <property type="match status" value="1"/>
</dbReference>
<dbReference type="EMBL" id="SZYD01000019">
    <property type="protein sequence ID" value="KAD2393968.1"/>
    <property type="molecule type" value="Genomic_DNA"/>
</dbReference>